<keyword evidence="5 6" id="KW-0067">ATP-binding</keyword>
<name>A0A2U1S9I1_9EURY</name>
<keyword evidence="3 6" id="KW-0547">Nucleotide-binding</keyword>
<dbReference type="GO" id="GO:0005737">
    <property type="term" value="C:cytoplasm"/>
    <property type="evidence" value="ECO:0007669"/>
    <property type="project" value="UniProtKB-SubCell"/>
</dbReference>
<evidence type="ECO:0000256" key="3">
    <source>
        <dbReference type="ARBA" id="ARBA00022741"/>
    </source>
</evidence>
<dbReference type="PANTHER" id="PTHR34696">
    <property type="entry name" value="PHOSPHORIBOSYLFORMYLGLYCINAMIDINE SYNTHASE SUBUNIT PURS"/>
    <property type="match status" value="1"/>
</dbReference>
<organism evidence="7 8">
    <name type="scientific">Methanobrevibacter woesei</name>
    <dbReference type="NCBI Taxonomy" id="190976"/>
    <lineage>
        <taxon>Archaea</taxon>
        <taxon>Methanobacteriati</taxon>
        <taxon>Methanobacteriota</taxon>
        <taxon>Methanomada group</taxon>
        <taxon>Methanobacteria</taxon>
        <taxon>Methanobacteriales</taxon>
        <taxon>Methanobacteriaceae</taxon>
        <taxon>Methanobrevibacter</taxon>
    </lineage>
</organism>
<dbReference type="GO" id="GO:0005524">
    <property type="term" value="F:ATP binding"/>
    <property type="evidence" value="ECO:0007669"/>
    <property type="project" value="UniProtKB-UniRule"/>
</dbReference>
<comment type="subcellular location">
    <subcellularLocation>
        <location evidence="6">Cytoplasm</location>
    </subcellularLocation>
</comment>
<dbReference type="AlphaFoldDB" id="A0A2U1S9I1"/>
<comment type="similarity">
    <text evidence="6">Belongs to the PurS family.</text>
</comment>
<dbReference type="SUPFAM" id="SSF82697">
    <property type="entry name" value="PurS-like"/>
    <property type="match status" value="1"/>
</dbReference>
<reference evidence="7 8" key="1">
    <citation type="submission" date="2017-03" db="EMBL/GenBank/DDBJ databases">
        <title>Genome sequence of Methanobrevibacter wosei.</title>
        <authorList>
            <person name="Poehlein A."/>
            <person name="Seedorf H."/>
            <person name="Daniel R."/>
        </authorList>
    </citation>
    <scope>NUCLEOTIDE SEQUENCE [LARGE SCALE GENOMIC DNA]</scope>
    <source>
        <strain evidence="7 8">DSM 11979</strain>
    </source>
</reference>
<dbReference type="OrthoDB" id="56303at2157"/>
<evidence type="ECO:0000256" key="2">
    <source>
        <dbReference type="ARBA" id="ARBA00022598"/>
    </source>
</evidence>
<accession>A0A2U1S9I1</accession>
<dbReference type="GO" id="GO:0004642">
    <property type="term" value="F:phosphoribosylformylglycinamidine synthase activity"/>
    <property type="evidence" value="ECO:0007669"/>
    <property type="project" value="UniProtKB-UniRule"/>
</dbReference>
<dbReference type="NCBIfam" id="TIGR00302">
    <property type="entry name" value="phosphoribosylformylglycinamidine synthase subunit PurS"/>
    <property type="match status" value="1"/>
</dbReference>
<evidence type="ECO:0000313" key="7">
    <source>
        <dbReference type="EMBL" id="PWB87083.1"/>
    </source>
</evidence>
<evidence type="ECO:0000256" key="5">
    <source>
        <dbReference type="ARBA" id="ARBA00022840"/>
    </source>
</evidence>
<keyword evidence="4 6" id="KW-0658">Purine biosynthesis</keyword>
<dbReference type="InterPro" id="IPR003850">
    <property type="entry name" value="PurS"/>
</dbReference>
<evidence type="ECO:0000256" key="6">
    <source>
        <dbReference type="HAMAP-Rule" id="MF_01926"/>
    </source>
</evidence>
<proteinExistence type="inferred from homology"/>
<dbReference type="GO" id="GO:0006189">
    <property type="term" value="P:'de novo' IMP biosynthetic process"/>
    <property type="evidence" value="ECO:0007669"/>
    <property type="project" value="UniProtKB-UniRule"/>
</dbReference>
<keyword evidence="1 6" id="KW-0963">Cytoplasm</keyword>
<dbReference type="EC" id="6.3.5.3" evidence="6"/>
<dbReference type="Pfam" id="PF02700">
    <property type="entry name" value="PurS"/>
    <property type="match status" value="1"/>
</dbReference>
<comment type="catalytic activity">
    <reaction evidence="6">
        <text>N(2)-formyl-N(1)-(5-phospho-beta-D-ribosyl)glycinamide + L-glutamine + ATP + H2O = 2-formamido-N(1)-(5-O-phospho-beta-D-ribosyl)acetamidine + L-glutamate + ADP + phosphate + H(+)</text>
        <dbReference type="Rhea" id="RHEA:17129"/>
        <dbReference type="ChEBI" id="CHEBI:15377"/>
        <dbReference type="ChEBI" id="CHEBI:15378"/>
        <dbReference type="ChEBI" id="CHEBI:29985"/>
        <dbReference type="ChEBI" id="CHEBI:30616"/>
        <dbReference type="ChEBI" id="CHEBI:43474"/>
        <dbReference type="ChEBI" id="CHEBI:58359"/>
        <dbReference type="ChEBI" id="CHEBI:147286"/>
        <dbReference type="ChEBI" id="CHEBI:147287"/>
        <dbReference type="ChEBI" id="CHEBI:456216"/>
        <dbReference type="EC" id="6.3.5.3"/>
    </reaction>
</comment>
<dbReference type="Gene3D" id="3.30.1280.10">
    <property type="entry name" value="Phosphoribosylformylglycinamidine synthase subunit PurS"/>
    <property type="match status" value="1"/>
</dbReference>
<dbReference type="PANTHER" id="PTHR34696:SF1">
    <property type="entry name" value="PHOSPHORIBOSYLFORMYLGLYCINAMIDINE SYNTHASE SUBUNIT PURS"/>
    <property type="match status" value="1"/>
</dbReference>
<keyword evidence="2 6" id="KW-0436">Ligase</keyword>
<keyword evidence="8" id="KW-1185">Reference proteome</keyword>
<gene>
    <name evidence="6" type="primary">purS</name>
    <name evidence="7" type="ORF">MBBWO_02000</name>
</gene>
<comment type="function">
    <text evidence="6">Part of the phosphoribosylformylglycinamidine synthase complex involved in the purines biosynthetic pathway. Catalyzes the ATP-dependent conversion of formylglycinamide ribonucleotide (FGAR) and glutamine to yield formylglycinamidine ribonucleotide (FGAM) and glutamate. The FGAM synthase complex is composed of three subunits. PurQ produces an ammonia molecule by converting glutamine to glutamate. PurL transfers the ammonia molecule to FGAR to form FGAM in an ATP-dependent manner. PurS interacts with PurQ and PurL and is thought to assist in the transfer of the ammonia molecule from PurQ to PurL.</text>
</comment>
<protein>
    <recommendedName>
        <fullName evidence="6">Phosphoribosylformylglycinamidine synthase subunit PurS</fullName>
        <shortName evidence="6">FGAM synthase</shortName>
        <ecNumber evidence="6">6.3.5.3</ecNumber>
    </recommendedName>
    <alternativeName>
        <fullName evidence="6">Formylglycinamide ribonucleotide amidotransferase subunit III</fullName>
        <shortName evidence="6">FGAR amidotransferase III</shortName>
        <shortName evidence="6">FGAR-AT III</shortName>
    </alternativeName>
    <alternativeName>
        <fullName evidence="6">Phosphoribosylformylglycinamidine synthase subunit III</fullName>
    </alternativeName>
</protein>
<dbReference type="Proteomes" id="UP000245577">
    <property type="component" value="Unassembled WGS sequence"/>
</dbReference>
<evidence type="ECO:0000256" key="4">
    <source>
        <dbReference type="ARBA" id="ARBA00022755"/>
    </source>
</evidence>
<comment type="caution">
    <text evidence="7">The sequence shown here is derived from an EMBL/GenBank/DDBJ whole genome shotgun (WGS) entry which is preliminary data.</text>
</comment>
<dbReference type="UniPathway" id="UPA00074">
    <property type="reaction ID" value="UER00128"/>
</dbReference>
<dbReference type="HAMAP" id="MF_01926">
    <property type="entry name" value="PurS"/>
    <property type="match status" value="1"/>
</dbReference>
<dbReference type="EMBL" id="MZGU01000002">
    <property type="protein sequence ID" value="PWB87083.1"/>
    <property type="molecule type" value="Genomic_DNA"/>
</dbReference>
<dbReference type="InterPro" id="IPR036604">
    <property type="entry name" value="PurS-like_sf"/>
</dbReference>
<comment type="pathway">
    <text evidence="6">Purine metabolism; IMP biosynthesis via de novo pathway; 5-amino-1-(5-phospho-D-ribosyl)imidazole from N(2)-formyl-N(1)-(5-phospho-D-ribosyl)glycinamide: step 1/2.</text>
</comment>
<sequence length="89" mass="10149">MIFDIEVKISLKNGMLNPEATTIERSLDLLGYEVKNAKTIDIIKFQMEGEDREVIRENVVDICERLLCNPVIHNYKITVIPQNSACGIQ</sequence>
<comment type="subunit">
    <text evidence="6">Part of the FGAM synthase complex composed of 1 PurL, 1 PurQ and 2 PurS subunits.</text>
</comment>
<dbReference type="RefSeq" id="WP_116669024.1">
    <property type="nucleotide sequence ID" value="NZ_MZGU01000002.1"/>
</dbReference>
<evidence type="ECO:0000313" key="8">
    <source>
        <dbReference type="Proteomes" id="UP000245577"/>
    </source>
</evidence>
<evidence type="ECO:0000256" key="1">
    <source>
        <dbReference type="ARBA" id="ARBA00022490"/>
    </source>
</evidence>